<keyword evidence="2" id="KW-1185">Reference proteome</keyword>
<dbReference type="EMBL" id="UZAL01032808">
    <property type="protein sequence ID" value="VDP61871.1"/>
    <property type="molecule type" value="Genomic_DNA"/>
</dbReference>
<gene>
    <name evidence="1" type="ORF">SMTD_LOCUS12791</name>
</gene>
<dbReference type="Proteomes" id="UP000269396">
    <property type="component" value="Unassembled WGS sequence"/>
</dbReference>
<evidence type="ECO:0000313" key="2">
    <source>
        <dbReference type="Proteomes" id="UP000269396"/>
    </source>
</evidence>
<accession>A0A183PEK5</accession>
<proteinExistence type="predicted"/>
<reference evidence="1 2" key="1">
    <citation type="submission" date="2018-11" db="EMBL/GenBank/DDBJ databases">
        <authorList>
            <consortium name="Pathogen Informatics"/>
        </authorList>
    </citation>
    <scope>NUCLEOTIDE SEQUENCE [LARGE SCALE GENOMIC DNA]</scope>
    <source>
        <strain>Denwood</strain>
        <strain evidence="2">Zambia</strain>
    </source>
</reference>
<protein>
    <submittedName>
        <fullName evidence="1">Uncharacterized protein</fullName>
    </submittedName>
</protein>
<name>A0A183PEK5_9TREM</name>
<evidence type="ECO:0000313" key="1">
    <source>
        <dbReference type="EMBL" id="VDP61871.1"/>
    </source>
</evidence>
<dbReference type="AlphaFoldDB" id="A0A183PEK5"/>
<sequence length="95" mass="11005">MEDNLKGIKEALTPTCQEVLGREKHQRKEWIFMETLDKIQQRKNKTAINESRTGTKKVKAYAEYTIANKQVKRSIGADKQKYVGHLPNAAREENM</sequence>
<organism evidence="1 2">
    <name type="scientific">Schistosoma mattheei</name>
    <dbReference type="NCBI Taxonomy" id="31246"/>
    <lineage>
        <taxon>Eukaryota</taxon>
        <taxon>Metazoa</taxon>
        <taxon>Spiralia</taxon>
        <taxon>Lophotrochozoa</taxon>
        <taxon>Platyhelminthes</taxon>
        <taxon>Trematoda</taxon>
        <taxon>Digenea</taxon>
        <taxon>Strigeidida</taxon>
        <taxon>Schistosomatoidea</taxon>
        <taxon>Schistosomatidae</taxon>
        <taxon>Schistosoma</taxon>
    </lineage>
</organism>